<accession>A0A2I0UHJ4</accession>
<keyword evidence="1" id="KW-0548">Nucleotidyltransferase</keyword>
<protein>
    <submittedName>
        <fullName evidence="1">Rna-directed dna polymerase from mobile element jockey-like</fullName>
    </submittedName>
</protein>
<name>A0A2I0UHJ4_LIMLA</name>
<keyword evidence="1" id="KW-0808">Transferase</keyword>
<dbReference type="PANTHER" id="PTHR33332">
    <property type="entry name" value="REVERSE TRANSCRIPTASE DOMAIN-CONTAINING PROTEIN"/>
    <property type="match status" value="1"/>
</dbReference>
<dbReference type="OrthoDB" id="416454at2759"/>
<reference evidence="2" key="1">
    <citation type="submission" date="2017-11" db="EMBL/GenBank/DDBJ databases">
        <authorList>
            <person name="Lima N.C."/>
            <person name="Parody-Merino A.M."/>
            <person name="Battley P.F."/>
            <person name="Fidler A.E."/>
            <person name="Prosdocimi F."/>
        </authorList>
    </citation>
    <scope>NUCLEOTIDE SEQUENCE [LARGE SCALE GENOMIC DNA]</scope>
</reference>
<dbReference type="GO" id="GO:0003964">
    <property type="term" value="F:RNA-directed DNA polymerase activity"/>
    <property type="evidence" value="ECO:0007669"/>
    <property type="project" value="UniProtKB-KW"/>
</dbReference>
<dbReference type="AlphaFoldDB" id="A0A2I0UHJ4"/>
<dbReference type="EMBL" id="KZ505755">
    <property type="protein sequence ID" value="PKU45525.1"/>
    <property type="molecule type" value="Genomic_DNA"/>
</dbReference>
<sequence>MSKWSPVKSGIPQGSVLGLVMFNIFIGDMDSGTECTLSKFANDTKLCGPVDMLEGRDAIQRDLDRLERASDSSGLESRYYLGLAAAMERISVLIRYTASTKMNPIISDNLPLAPVHHKPLLSSCVHLDDLLQWQD</sequence>
<proteinExistence type="predicted"/>
<dbReference type="Proteomes" id="UP000233556">
    <property type="component" value="Unassembled WGS sequence"/>
</dbReference>
<organism evidence="1 2">
    <name type="scientific">Limosa lapponica baueri</name>
    <dbReference type="NCBI Taxonomy" id="1758121"/>
    <lineage>
        <taxon>Eukaryota</taxon>
        <taxon>Metazoa</taxon>
        <taxon>Chordata</taxon>
        <taxon>Craniata</taxon>
        <taxon>Vertebrata</taxon>
        <taxon>Euteleostomi</taxon>
        <taxon>Archelosauria</taxon>
        <taxon>Archosauria</taxon>
        <taxon>Dinosauria</taxon>
        <taxon>Saurischia</taxon>
        <taxon>Theropoda</taxon>
        <taxon>Coelurosauria</taxon>
        <taxon>Aves</taxon>
        <taxon>Neognathae</taxon>
        <taxon>Neoaves</taxon>
        <taxon>Charadriiformes</taxon>
        <taxon>Scolopacidae</taxon>
        <taxon>Limosa</taxon>
    </lineage>
</organism>
<evidence type="ECO:0000313" key="1">
    <source>
        <dbReference type="EMBL" id="PKU45525.1"/>
    </source>
</evidence>
<reference evidence="2" key="2">
    <citation type="submission" date="2017-12" db="EMBL/GenBank/DDBJ databases">
        <title>Genome sequence of the Bar-tailed Godwit (Limosa lapponica baueri).</title>
        <authorList>
            <person name="Lima N.C.B."/>
            <person name="Parody-Merino A.M."/>
            <person name="Battley P.F."/>
            <person name="Fidler A.E."/>
            <person name="Prosdocimi F."/>
        </authorList>
    </citation>
    <scope>NUCLEOTIDE SEQUENCE [LARGE SCALE GENOMIC DNA]</scope>
</reference>
<keyword evidence="2" id="KW-1185">Reference proteome</keyword>
<keyword evidence="1" id="KW-0695">RNA-directed DNA polymerase</keyword>
<gene>
    <name evidence="1" type="ORF">llap_4171</name>
</gene>
<evidence type="ECO:0000313" key="2">
    <source>
        <dbReference type="Proteomes" id="UP000233556"/>
    </source>
</evidence>